<keyword evidence="8" id="KW-0732">Signal</keyword>
<feature type="signal peptide" evidence="8">
    <location>
        <begin position="1"/>
        <end position="23"/>
    </location>
</feature>
<evidence type="ECO:0000256" key="3">
    <source>
        <dbReference type="ARBA" id="ARBA00023001"/>
    </source>
</evidence>
<dbReference type="PROSITE" id="PS51173">
    <property type="entry name" value="CBM2"/>
    <property type="match status" value="1"/>
</dbReference>
<comment type="caution">
    <text evidence="10">The sequence shown here is derived from an EMBL/GenBank/DDBJ whole genome shotgun (WGS) entry which is preliminary data.</text>
</comment>
<dbReference type="InterPro" id="IPR001547">
    <property type="entry name" value="Glyco_hydro_5"/>
</dbReference>
<dbReference type="PANTHER" id="PTHR34142:SF1">
    <property type="entry name" value="GLYCOSIDE HYDROLASE FAMILY 5 DOMAIN-CONTAINING PROTEIN"/>
    <property type="match status" value="1"/>
</dbReference>
<evidence type="ECO:0000256" key="8">
    <source>
        <dbReference type="SAM" id="SignalP"/>
    </source>
</evidence>
<dbReference type="EC" id="3.2.1.4" evidence="7"/>
<evidence type="ECO:0000256" key="1">
    <source>
        <dbReference type="ARBA" id="ARBA00000966"/>
    </source>
</evidence>
<dbReference type="GO" id="GO:0030247">
    <property type="term" value="F:polysaccharide binding"/>
    <property type="evidence" value="ECO:0007669"/>
    <property type="project" value="UniProtKB-UniRule"/>
</dbReference>
<dbReference type="Pfam" id="PF00150">
    <property type="entry name" value="Cellulase"/>
    <property type="match status" value="1"/>
</dbReference>
<evidence type="ECO:0000256" key="2">
    <source>
        <dbReference type="ARBA" id="ARBA00022801"/>
    </source>
</evidence>
<gene>
    <name evidence="10" type="ORF">Pme01_35620</name>
</gene>
<comment type="similarity">
    <text evidence="7">Belongs to the glycosyl hydrolase 5 (cellulase A) family.</text>
</comment>
<accession>A0A8J3TB91</accession>
<protein>
    <recommendedName>
        <fullName evidence="7">Endoglucanase</fullName>
        <ecNumber evidence="7">3.2.1.4</ecNumber>
    </recommendedName>
</protein>
<dbReference type="PANTHER" id="PTHR34142">
    <property type="entry name" value="ENDO-BETA-1,4-GLUCANASE A"/>
    <property type="match status" value="1"/>
</dbReference>
<sequence>MRQRGAVRGVMLVAVVMVTAAPAGCTARSAGNPASSPSPGDCQIRYVVRPQPTGFTADVTVTNTGTGLKSWAVAYDFPAADQRVSQGWNATWSQAGTRVTATGHAPLGEGASVTAGFNATGDPGAVPTGFTLNGVGCTSSADRQTEAASRPGPATAPTLRVAGNRLVDADGNPVPLVGVNRSGGEFMCVHGGGFWDGPVDDGAIASIATWHVRAVRIPLNADCWLATNQSPAPYSGASYRQAVTSLVTTLEARGIVPILDLHWTAGTWTGRESQCTDTRATCQKPVPDAEHSPAFWASVADTFRADATPIFDLFNEPYPADLGIMSRQQSWQCWLHGNSACPGLSYRAAGMQDLVDAVRRTGSSNVVLAGGNSWAGDLTGWLAHRPTDPTGNLGASWHSYDRNSCNQAECWDRQIAPVAAQVPVVATEIGEHDCTGAYVSNLMPWLDAHTAGYLAWTWNTWDCRSGPALITNYDGTATPYGAAVRDHLLSR</sequence>
<keyword evidence="11" id="KW-1185">Reference proteome</keyword>
<dbReference type="AlphaFoldDB" id="A0A8J3TB91"/>
<dbReference type="Gene3D" id="3.20.20.80">
    <property type="entry name" value="Glycosidases"/>
    <property type="match status" value="1"/>
</dbReference>
<evidence type="ECO:0000256" key="4">
    <source>
        <dbReference type="ARBA" id="ARBA00023277"/>
    </source>
</evidence>
<keyword evidence="5 7" id="KW-0326">Glycosidase</keyword>
<comment type="catalytic activity">
    <reaction evidence="1 7">
        <text>Endohydrolysis of (1-&gt;4)-beta-D-glucosidic linkages in cellulose, lichenin and cereal beta-D-glucans.</text>
        <dbReference type="EC" id="3.2.1.4"/>
    </reaction>
</comment>
<evidence type="ECO:0000259" key="9">
    <source>
        <dbReference type="PROSITE" id="PS51173"/>
    </source>
</evidence>
<evidence type="ECO:0000313" key="11">
    <source>
        <dbReference type="Proteomes" id="UP000599074"/>
    </source>
</evidence>
<dbReference type="Proteomes" id="UP000599074">
    <property type="component" value="Unassembled WGS sequence"/>
</dbReference>
<dbReference type="SMART" id="SM00637">
    <property type="entry name" value="CBD_II"/>
    <property type="match status" value="1"/>
</dbReference>
<keyword evidence="3 7" id="KW-0136">Cellulose degradation</keyword>
<feature type="domain" description="CBM2" evidence="9">
    <location>
        <begin position="35"/>
        <end position="140"/>
    </location>
</feature>
<dbReference type="SUPFAM" id="SSF49384">
    <property type="entry name" value="Carbohydrate-binding domain"/>
    <property type="match status" value="1"/>
</dbReference>
<keyword evidence="6 7" id="KW-0624">Polysaccharide degradation</keyword>
<evidence type="ECO:0000313" key="10">
    <source>
        <dbReference type="EMBL" id="GII23965.1"/>
    </source>
</evidence>
<dbReference type="GO" id="GO:0030245">
    <property type="term" value="P:cellulose catabolic process"/>
    <property type="evidence" value="ECO:0007669"/>
    <property type="project" value="UniProtKB-KW"/>
</dbReference>
<dbReference type="InterPro" id="IPR017853">
    <property type="entry name" value="GH"/>
</dbReference>
<dbReference type="InterPro" id="IPR001919">
    <property type="entry name" value="CBD2"/>
</dbReference>
<evidence type="ECO:0000256" key="6">
    <source>
        <dbReference type="ARBA" id="ARBA00023326"/>
    </source>
</evidence>
<reference evidence="10" key="1">
    <citation type="submission" date="2021-01" db="EMBL/GenBank/DDBJ databases">
        <title>Whole genome shotgun sequence of Planosporangium mesophilum NBRC 109066.</title>
        <authorList>
            <person name="Komaki H."/>
            <person name="Tamura T."/>
        </authorList>
    </citation>
    <scope>NUCLEOTIDE SEQUENCE</scope>
    <source>
        <strain evidence="10">NBRC 109066</strain>
    </source>
</reference>
<dbReference type="Pfam" id="PF00553">
    <property type="entry name" value="CBM_2"/>
    <property type="match status" value="1"/>
</dbReference>
<dbReference type="InterPro" id="IPR012291">
    <property type="entry name" value="CBM2_carb-bd_dom_sf"/>
</dbReference>
<dbReference type="InterPro" id="IPR008965">
    <property type="entry name" value="CBM2/CBM3_carb-bd_dom_sf"/>
</dbReference>
<evidence type="ECO:0000256" key="7">
    <source>
        <dbReference type="RuleBase" id="RU361153"/>
    </source>
</evidence>
<dbReference type="GO" id="GO:0008810">
    <property type="term" value="F:cellulase activity"/>
    <property type="evidence" value="ECO:0007669"/>
    <property type="project" value="UniProtKB-EC"/>
</dbReference>
<proteinExistence type="inferred from homology"/>
<evidence type="ECO:0000256" key="5">
    <source>
        <dbReference type="ARBA" id="ARBA00023295"/>
    </source>
</evidence>
<keyword evidence="2 7" id="KW-0378">Hydrolase</keyword>
<dbReference type="RefSeq" id="WP_203935697.1">
    <property type="nucleotide sequence ID" value="NZ_BOON01000032.1"/>
</dbReference>
<organism evidence="10 11">
    <name type="scientific">Planosporangium mesophilum</name>
    <dbReference type="NCBI Taxonomy" id="689768"/>
    <lineage>
        <taxon>Bacteria</taxon>
        <taxon>Bacillati</taxon>
        <taxon>Actinomycetota</taxon>
        <taxon>Actinomycetes</taxon>
        <taxon>Micromonosporales</taxon>
        <taxon>Micromonosporaceae</taxon>
        <taxon>Planosporangium</taxon>
    </lineage>
</organism>
<keyword evidence="4 7" id="KW-0119">Carbohydrate metabolism</keyword>
<name>A0A8J3TB91_9ACTN</name>
<feature type="chain" id="PRO_5035169718" description="Endoglucanase" evidence="8">
    <location>
        <begin position="24"/>
        <end position="491"/>
    </location>
</feature>
<dbReference type="EMBL" id="BOON01000032">
    <property type="protein sequence ID" value="GII23965.1"/>
    <property type="molecule type" value="Genomic_DNA"/>
</dbReference>
<dbReference type="Gene3D" id="2.60.40.290">
    <property type="match status" value="1"/>
</dbReference>
<dbReference type="SUPFAM" id="SSF51445">
    <property type="entry name" value="(Trans)glycosidases"/>
    <property type="match status" value="1"/>
</dbReference>